<dbReference type="EMBL" id="LDQC01000095">
    <property type="protein sequence ID" value="KTR02925.1"/>
    <property type="molecule type" value="Genomic_DNA"/>
</dbReference>
<evidence type="ECO:0000256" key="11">
    <source>
        <dbReference type="ARBA" id="ARBA00033342"/>
    </source>
</evidence>
<evidence type="ECO:0000256" key="9">
    <source>
        <dbReference type="ARBA" id="ARBA00031538"/>
    </source>
</evidence>
<evidence type="ECO:0000313" key="15">
    <source>
        <dbReference type="EMBL" id="KTR02925.1"/>
    </source>
</evidence>
<evidence type="ECO:0000256" key="8">
    <source>
        <dbReference type="ARBA" id="ARBA00026028"/>
    </source>
</evidence>
<feature type="domain" description="Membrane insertase YidC/Oxa/ALB C-terminal" evidence="14">
    <location>
        <begin position="37"/>
        <end position="241"/>
    </location>
</feature>
<dbReference type="NCBIfam" id="TIGR03592">
    <property type="entry name" value="yidC_oxa1_cterm"/>
    <property type="match status" value="1"/>
</dbReference>
<accession>A0A175RGX6</accession>
<dbReference type="RefSeq" id="WP_058726892.1">
    <property type="nucleotide sequence ID" value="NZ_LDQC01000095.1"/>
</dbReference>
<comment type="subcellular location">
    <subcellularLocation>
        <location evidence="1 12">Membrane</location>
        <topology evidence="1 12">Multi-pass membrane protein</topology>
    </subcellularLocation>
</comment>
<dbReference type="PATRIC" id="fig|33881.3.peg.3514"/>
<dbReference type="STRING" id="33881.NS184_14890"/>
<feature type="transmembrane region" description="Helical" evidence="13">
    <location>
        <begin position="209"/>
        <end position="234"/>
    </location>
</feature>
<feature type="transmembrane region" description="Helical" evidence="13">
    <location>
        <begin position="156"/>
        <end position="174"/>
    </location>
</feature>
<dbReference type="OrthoDB" id="9780552at2"/>
<comment type="similarity">
    <text evidence="2">Belongs to the OXA1/ALB3/YidC family. Type 1 subfamily.</text>
</comment>
<evidence type="ECO:0000313" key="16">
    <source>
        <dbReference type="Proteomes" id="UP000078252"/>
    </source>
</evidence>
<reference evidence="15 16" key="1">
    <citation type="journal article" date="2016" name="Front. Microbiol.">
        <title>Genomic Resource of Rice Seed Associated Bacteria.</title>
        <authorList>
            <person name="Midha S."/>
            <person name="Bansal K."/>
            <person name="Sharma S."/>
            <person name="Kumar N."/>
            <person name="Patil P.P."/>
            <person name="Chaudhry V."/>
            <person name="Patil P.B."/>
        </authorList>
    </citation>
    <scope>NUCLEOTIDE SEQUENCE [LARGE SCALE GENOMIC DNA]</scope>
    <source>
        <strain evidence="15 16">NS184</strain>
    </source>
</reference>
<evidence type="ECO:0000256" key="13">
    <source>
        <dbReference type="SAM" id="Phobius"/>
    </source>
</evidence>
<dbReference type="InterPro" id="IPR028055">
    <property type="entry name" value="YidC/Oxa/ALB_C"/>
</dbReference>
<protein>
    <recommendedName>
        <fullName evidence="3">Membrane protein insertase YidC</fullName>
    </recommendedName>
    <alternativeName>
        <fullName evidence="11">Foldase YidC</fullName>
    </alternativeName>
    <alternativeName>
        <fullName evidence="10">Membrane integrase YidC</fullName>
    </alternativeName>
    <alternativeName>
        <fullName evidence="9">Membrane protein YidC</fullName>
    </alternativeName>
</protein>
<evidence type="ECO:0000256" key="6">
    <source>
        <dbReference type="ARBA" id="ARBA00023136"/>
    </source>
</evidence>
<feature type="transmembrane region" description="Helical" evidence="13">
    <location>
        <begin position="31"/>
        <end position="57"/>
    </location>
</feature>
<comment type="function">
    <text evidence="7">Required for the insertion and/or proper folding and/or complex formation of integral membrane proteins into the membrane. Involved in integration of membrane proteins that insert both dependently and independently of the Sec translocase complex, as well as at least some lipoproteins. Aids folding of multispanning membrane proteins.</text>
</comment>
<comment type="caution">
    <text evidence="15">The sequence shown here is derived from an EMBL/GenBank/DDBJ whole genome shotgun (WGS) entry which is preliminary data.</text>
</comment>
<dbReference type="InterPro" id="IPR001708">
    <property type="entry name" value="YidC/ALB3/OXA1/COX18"/>
</dbReference>
<dbReference type="GO" id="GO:0005886">
    <property type="term" value="C:plasma membrane"/>
    <property type="evidence" value="ECO:0007669"/>
    <property type="project" value="TreeGrafter"/>
</dbReference>
<comment type="subunit">
    <text evidence="8">Interacts with the Sec translocase complex via SecD. Specifically interacts with transmembrane segments of nascent integral membrane proteins during membrane integration.</text>
</comment>
<evidence type="ECO:0000256" key="10">
    <source>
        <dbReference type="ARBA" id="ARBA00033245"/>
    </source>
</evidence>
<evidence type="ECO:0000256" key="7">
    <source>
        <dbReference type="ARBA" id="ARBA00025034"/>
    </source>
</evidence>
<dbReference type="Pfam" id="PF02096">
    <property type="entry name" value="60KD_IMP"/>
    <property type="match status" value="1"/>
</dbReference>
<evidence type="ECO:0000256" key="1">
    <source>
        <dbReference type="ARBA" id="ARBA00004141"/>
    </source>
</evidence>
<proteinExistence type="inferred from homology"/>
<dbReference type="Proteomes" id="UP000078252">
    <property type="component" value="Unassembled WGS sequence"/>
</dbReference>
<gene>
    <name evidence="15" type="ORF">NS184_14890</name>
</gene>
<sequence length="249" mass="26206">MDLTALPVVGALLHAGADLLAALTASLEPFAGSFSAALAVIALTLAVRVLLVPLSVLQVRAERDRRRLAPQLAALRRRYGRDRERLQRAVQELYASERVSPLAGCLPVLAQAPVVSLLYTLFTHASIGGVANTLLEATLVGVPLAQSLVVTVTSPLWVHAWVVLVLLAVLAVVVEASRRSNTRWNPTDPVDQDVPGAAAAASVGRIAPFVTVVFAAIAPLAAALYVVTSAVWALGERAVLRRALDRTAG</sequence>
<name>A0A175RGX6_9MICO</name>
<dbReference type="PANTHER" id="PTHR12428">
    <property type="entry name" value="OXA1"/>
    <property type="match status" value="1"/>
</dbReference>
<evidence type="ECO:0000256" key="4">
    <source>
        <dbReference type="ARBA" id="ARBA00022692"/>
    </source>
</evidence>
<dbReference type="AlphaFoldDB" id="A0A175RGX6"/>
<evidence type="ECO:0000259" key="14">
    <source>
        <dbReference type="Pfam" id="PF02096"/>
    </source>
</evidence>
<keyword evidence="5 13" id="KW-1133">Transmembrane helix</keyword>
<organism evidence="15 16">
    <name type="scientific">Curtobacterium luteum</name>
    <dbReference type="NCBI Taxonomy" id="33881"/>
    <lineage>
        <taxon>Bacteria</taxon>
        <taxon>Bacillati</taxon>
        <taxon>Actinomycetota</taxon>
        <taxon>Actinomycetes</taxon>
        <taxon>Micrococcales</taxon>
        <taxon>Microbacteriaceae</taxon>
        <taxon>Curtobacterium</taxon>
    </lineage>
</organism>
<evidence type="ECO:0000256" key="3">
    <source>
        <dbReference type="ARBA" id="ARBA00015325"/>
    </source>
</evidence>
<dbReference type="GO" id="GO:0051205">
    <property type="term" value="P:protein insertion into membrane"/>
    <property type="evidence" value="ECO:0007669"/>
    <property type="project" value="TreeGrafter"/>
</dbReference>
<dbReference type="GO" id="GO:0032977">
    <property type="term" value="F:membrane insertase activity"/>
    <property type="evidence" value="ECO:0007669"/>
    <property type="project" value="InterPro"/>
</dbReference>
<keyword evidence="6 13" id="KW-0472">Membrane</keyword>
<evidence type="ECO:0000256" key="5">
    <source>
        <dbReference type="ARBA" id="ARBA00022989"/>
    </source>
</evidence>
<evidence type="ECO:0000256" key="12">
    <source>
        <dbReference type="RuleBase" id="RU003945"/>
    </source>
</evidence>
<keyword evidence="4 12" id="KW-0812">Transmembrane</keyword>
<dbReference type="PANTHER" id="PTHR12428:SF65">
    <property type="entry name" value="CYTOCHROME C OXIDASE ASSEMBLY PROTEIN COX18, MITOCHONDRIAL"/>
    <property type="match status" value="1"/>
</dbReference>
<evidence type="ECO:0000256" key="2">
    <source>
        <dbReference type="ARBA" id="ARBA00010527"/>
    </source>
</evidence>